<comment type="caution">
    <text evidence="1">The sequence shown here is derived from an EMBL/GenBank/DDBJ whole genome shotgun (WGS) entry which is preliminary data.</text>
</comment>
<gene>
    <name evidence="1" type="ORF">F5876DRAFT_64221</name>
</gene>
<name>A0ACC1U517_9AGAR</name>
<reference evidence="1" key="1">
    <citation type="submission" date="2022-09" db="EMBL/GenBank/DDBJ databases">
        <title>A Global Phylogenomic Analysis of the Shiitake Genus Lentinula.</title>
        <authorList>
            <consortium name="DOE Joint Genome Institute"/>
            <person name="Sierra-Patev S."/>
            <person name="Min B."/>
            <person name="Naranjo-Ortiz M."/>
            <person name="Looney B."/>
            <person name="Konkel Z."/>
            <person name="Slot J.C."/>
            <person name="Sakamoto Y."/>
            <person name="Steenwyk J.L."/>
            <person name="Rokas A."/>
            <person name="Carro J."/>
            <person name="Camarero S."/>
            <person name="Ferreira P."/>
            <person name="Molpeceres G."/>
            <person name="Ruiz-Duenas F.J."/>
            <person name="Serrano A."/>
            <person name="Henrissat B."/>
            <person name="Drula E."/>
            <person name="Hughes K.W."/>
            <person name="Mata J.L."/>
            <person name="Ishikawa N.K."/>
            <person name="Vargas-Isla R."/>
            <person name="Ushijima S."/>
            <person name="Smith C.A."/>
            <person name="Ahrendt S."/>
            <person name="Andreopoulos W."/>
            <person name="He G."/>
            <person name="Labutti K."/>
            <person name="Lipzen A."/>
            <person name="Ng V."/>
            <person name="Riley R."/>
            <person name="Sandor L."/>
            <person name="Barry K."/>
            <person name="Martinez A.T."/>
            <person name="Xiao Y."/>
            <person name="Gibbons J.G."/>
            <person name="Terashima K."/>
            <person name="Grigoriev I.V."/>
            <person name="Hibbett D.S."/>
        </authorList>
    </citation>
    <scope>NUCLEOTIDE SEQUENCE</scope>
    <source>
        <strain evidence="1">TMI1499</strain>
    </source>
</reference>
<keyword evidence="2" id="KW-1185">Reference proteome</keyword>
<dbReference type="EMBL" id="MU795033">
    <property type="protein sequence ID" value="KAJ3812125.1"/>
    <property type="molecule type" value="Genomic_DNA"/>
</dbReference>
<evidence type="ECO:0000313" key="2">
    <source>
        <dbReference type="Proteomes" id="UP001163835"/>
    </source>
</evidence>
<dbReference type="Proteomes" id="UP001163835">
    <property type="component" value="Unassembled WGS sequence"/>
</dbReference>
<accession>A0ACC1U517</accession>
<sequence>MTRGRKKDLSIPPTRALTQQRDYRARKAHYLTELEERCRRAEEENEQLKQEIQALRAGLPITPSPLDPQLSEFEVTDKLQLAASSELMKDLSAASDALETFQQLAYPNTRVMQTRLTPRASPSPSMSSSSSHSVPHEGSRLRPAFFPSPASSEASLPPHDILMGPEKFWPAYEVPLWNSQTIQDYTASSE</sequence>
<evidence type="ECO:0000313" key="1">
    <source>
        <dbReference type="EMBL" id="KAJ3812125.1"/>
    </source>
</evidence>
<protein>
    <submittedName>
        <fullName evidence="1">Uncharacterized protein</fullName>
    </submittedName>
</protein>
<proteinExistence type="predicted"/>
<organism evidence="1 2">
    <name type="scientific">Lentinula aff. lateritia</name>
    <dbReference type="NCBI Taxonomy" id="2804960"/>
    <lineage>
        <taxon>Eukaryota</taxon>
        <taxon>Fungi</taxon>
        <taxon>Dikarya</taxon>
        <taxon>Basidiomycota</taxon>
        <taxon>Agaricomycotina</taxon>
        <taxon>Agaricomycetes</taxon>
        <taxon>Agaricomycetidae</taxon>
        <taxon>Agaricales</taxon>
        <taxon>Marasmiineae</taxon>
        <taxon>Omphalotaceae</taxon>
        <taxon>Lentinula</taxon>
    </lineage>
</organism>